<dbReference type="CDD" id="cd07124">
    <property type="entry name" value="ALDH_PutA-P5CDH-RocA"/>
    <property type="match status" value="1"/>
</dbReference>
<evidence type="ECO:0000256" key="5">
    <source>
        <dbReference type="ARBA" id="ARBA00061617"/>
    </source>
</evidence>
<evidence type="ECO:0000256" key="2">
    <source>
        <dbReference type="ARBA" id="ARBA00023002"/>
    </source>
</evidence>
<dbReference type="PANTHER" id="PTHR42862">
    <property type="entry name" value="DELTA-1-PYRROLINE-5-CARBOXYLATE DEHYDROGENASE 1, ISOFORM A-RELATED"/>
    <property type="match status" value="1"/>
</dbReference>
<evidence type="ECO:0000256" key="1">
    <source>
        <dbReference type="ARBA" id="ARBA00004786"/>
    </source>
</evidence>
<dbReference type="HAMAP" id="MF_00733">
    <property type="entry name" value="RocA"/>
    <property type="match status" value="1"/>
</dbReference>
<dbReference type="GO" id="GO:0009898">
    <property type="term" value="C:cytoplasmic side of plasma membrane"/>
    <property type="evidence" value="ECO:0007669"/>
    <property type="project" value="TreeGrafter"/>
</dbReference>
<dbReference type="PROSITE" id="PS00070">
    <property type="entry name" value="ALDEHYDE_DEHYDR_CYS"/>
    <property type="match status" value="1"/>
</dbReference>
<evidence type="ECO:0000259" key="8">
    <source>
        <dbReference type="Pfam" id="PF00171"/>
    </source>
</evidence>
<gene>
    <name evidence="9" type="primary">pruA</name>
    <name evidence="6" type="synonym">rocA</name>
    <name evidence="9" type="ORF">DS031_22430</name>
</gene>
<dbReference type="EC" id="1.2.1.88" evidence="6"/>
<dbReference type="NCBIfam" id="NF002852">
    <property type="entry name" value="PRK03137.1"/>
    <property type="match status" value="1"/>
</dbReference>
<evidence type="ECO:0000256" key="4">
    <source>
        <dbReference type="ARBA" id="ARBA00048142"/>
    </source>
</evidence>
<reference evidence="9 10" key="1">
    <citation type="submission" date="2018-07" db="EMBL/GenBank/DDBJ databases">
        <title>Lottiidibacillus patelloidae gen. nov., sp. nov., isolated from the intestinal tract of a marine limpet and the reclassification of B. taeanensis BH030017T, B. algicola KMM 3737T and B. hwajinpoensis SW-72T as genus Lottiidibacillus.</title>
        <authorList>
            <person name="Liu R."/>
            <person name="Huang Z."/>
        </authorList>
    </citation>
    <scope>NUCLEOTIDE SEQUENCE [LARGE SCALE GENOMIC DNA]</scope>
    <source>
        <strain evidence="9 10">BH030017</strain>
    </source>
</reference>
<sequence length="522" mass="57385">MVTEYKNAITGYKHEPFTDFTIEENKHLFEEALTFVNSQLGKPYPLVIGGERITTDENTVSINPANRKEVIGTVSKANKELAEQAMQTALSTFNTWKKHDPEERANILFRAADIIRRRKHEFSGYLVKEAGKPWKEADADTAEAIDFLVYYARQMMKLKDGSPVESREGEMNKFNYIPLGVGVIISPFNFPLAIMAGTVAAAVVTGNTVLLKPSDHTPVVAAKFVEVMEEAGLPHGVINYIPGSGEEIGDYLVDHPKTRFISFTGSREVGCRIYERAAKVQSGQIWLKRVIAEMGGKDTVVVDKDADVELAASSIVYSAFGFSGQKCSAGSRAVVHEDIYNEVLEKAVVLTKALAMGNPEDVNTYMGPVIGQASYNKIMKYIGIGKEEGRLMTGGEGDDSKGYFIQPTIIADVDEKARLMQEEIFGPVVAFCKARDFDHMMEIANNTEYGLTGALLSNTAEHIERAEEEFHVGNLYFNRGCTGAIVGYHPFGGFNMSGTDSKAGGPDYLIMHMQAKTTSTTI</sequence>
<comment type="catalytic activity">
    <reaction evidence="4 6">
        <text>L-glutamate 5-semialdehyde + NAD(+) + H2O = L-glutamate + NADH + 2 H(+)</text>
        <dbReference type="Rhea" id="RHEA:30235"/>
        <dbReference type="ChEBI" id="CHEBI:15377"/>
        <dbReference type="ChEBI" id="CHEBI:15378"/>
        <dbReference type="ChEBI" id="CHEBI:29985"/>
        <dbReference type="ChEBI" id="CHEBI:57540"/>
        <dbReference type="ChEBI" id="CHEBI:57945"/>
        <dbReference type="ChEBI" id="CHEBI:58066"/>
        <dbReference type="EC" id="1.2.1.88"/>
    </reaction>
</comment>
<evidence type="ECO:0000256" key="3">
    <source>
        <dbReference type="ARBA" id="ARBA00023027"/>
    </source>
</evidence>
<feature type="active site" evidence="6 7">
    <location>
        <position position="293"/>
    </location>
</feature>
<dbReference type="PANTHER" id="PTHR42862:SF1">
    <property type="entry name" value="DELTA-1-PYRROLINE-5-CARBOXYLATE DEHYDROGENASE 2, ISOFORM A-RELATED"/>
    <property type="match status" value="1"/>
</dbReference>
<dbReference type="FunFam" id="3.40.309.10:FF:000005">
    <property type="entry name" value="1-pyrroline-5-carboxylate dehydrogenase 1"/>
    <property type="match status" value="1"/>
</dbReference>
<dbReference type="InterPro" id="IPR016162">
    <property type="entry name" value="Ald_DH_N"/>
</dbReference>
<feature type="active site" evidence="6">
    <location>
        <position position="327"/>
    </location>
</feature>
<dbReference type="UniPathway" id="UPA00261">
    <property type="reaction ID" value="UER00374"/>
</dbReference>
<dbReference type="InterPro" id="IPR005932">
    <property type="entry name" value="RocA"/>
</dbReference>
<evidence type="ECO:0000313" key="10">
    <source>
        <dbReference type="Proteomes" id="UP000253314"/>
    </source>
</evidence>
<feature type="domain" description="Aldehyde dehydrogenase" evidence="8">
    <location>
        <begin position="58"/>
        <end position="517"/>
    </location>
</feature>
<dbReference type="Gene3D" id="3.40.605.10">
    <property type="entry name" value="Aldehyde Dehydrogenase, Chain A, domain 1"/>
    <property type="match status" value="1"/>
</dbReference>
<dbReference type="InterPro" id="IPR029510">
    <property type="entry name" value="Ald_DH_CS_GLU"/>
</dbReference>
<dbReference type="InterPro" id="IPR016160">
    <property type="entry name" value="Ald_DH_CS_CYS"/>
</dbReference>
<organism evidence="9 10">
    <name type="scientific">Bacillus taeanensis</name>
    <dbReference type="NCBI Taxonomy" id="273032"/>
    <lineage>
        <taxon>Bacteria</taxon>
        <taxon>Bacillati</taxon>
        <taxon>Bacillota</taxon>
        <taxon>Bacilli</taxon>
        <taxon>Bacillales</taxon>
        <taxon>Bacillaceae</taxon>
        <taxon>Bacillus</taxon>
    </lineage>
</organism>
<comment type="pathway">
    <text evidence="1 6">Amino-acid degradation; L-proline degradation into L-glutamate; L-glutamate from L-proline: step 2/2.</text>
</comment>
<dbReference type="NCBIfam" id="TIGR01237">
    <property type="entry name" value="D1pyr5carbox2"/>
    <property type="match status" value="1"/>
</dbReference>
<comment type="caution">
    <text evidence="9">The sequence shown here is derived from an EMBL/GenBank/DDBJ whole genome shotgun (WGS) entry which is preliminary data.</text>
</comment>
<accession>A0A366XQN3</accession>
<name>A0A366XQN3_9BACI</name>
<proteinExistence type="inferred from homology"/>
<dbReference type="InterPro" id="IPR015590">
    <property type="entry name" value="Aldehyde_DH_dom"/>
</dbReference>
<dbReference type="RefSeq" id="WP_113808395.1">
    <property type="nucleotide sequence ID" value="NZ_QOCW01000038.1"/>
</dbReference>
<protein>
    <recommendedName>
        <fullName evidence="6">1-pyrroline-5-carboxylate dehydrogenase</fullName>
        <shortName evidence="6">P5C dehydrogenase</shortName>
        <ecNumber evidence="6">1.2.1.88</ecNumber>
    </recommendedName>
    <alternativeName>
        <fullName evidence="6">L-glutamate gamma-semialdehyde dehydrogenase</fullName>
    </alternativeName>
</protein>
<dbReference type="InterPro" id="IPR016161">
    <property type="entry name" value="Ald_DH/histidinol_DH"/>
</dbReference>
<dbReference type="OrthoDB" id="9762913at2"/>
<dbReference type="InterPro" id="IPR047597">
    <property type="entry name" value="RocA_bacillales"/>
</dbReference>
<evidence type="ECO:0000256" key="6">
    <source>
        <dbReference type="HAMAP-Rule" id="MF_00733"/>
    </source>
</evidence>
<dbReference type="FunFam" id="3.40.605.10:FF:000045">
    <property type="entry name" value="1-pyrroline-5-carboxylate dehydrogenase 1"/>
    <property type="match status" value="1"/>
</dbReference>
<dbReference type="EMBL" id="QOCW01000038">
    <property type="protein sequence ID" value="RBW67425.1"/>
    <property type="molecule type" value="Genomic_DNA"/>
</dbReference>
<keyword evidence="3 6" id="KW-0520">NAD</keyword>
<dbReference type="GO" id="GO:0004657">
    <property type="term" value="F:proline dehydrogenase activity"/>
    <property type="evidence" value="ECO:0007669"/>
    <property type="project" value="UniProtKB-ARBA"/>
</dbReference>
<dbReference type="AlphaFoldDB" id="A0A366XQN3"/>
<evidence type="ECO:0000313" key="9">
    <source>
        <dbReference type="EMBL" id="RBW67425.1"/>
    </source>
</evidence>
<dbReference type="Proteomes" id="UP000253314">
    <property type="component" value="Unassembled WGS sequence"/>
</dbReference>
<comment type="similarity">
    <text evidence="5 6">Belongs to the aldehyde dehydrogenase family. RocA subfamily.</text>
</comment>
<dbReference type="SUPFAM" id="SSF53720">
    <property type="entry name" value="ALDH-like"/>
    <property type="match status" value="1"/>
</dbReference>
<keyword evidence="10" id="KW-1185">Reference proteome</keyword>
<dbReference type="GO" id="GO:0010133">
    <property type="term" value="P:L-proline catabolic process to L-glutamate"/>
    <property type="evidence" value="ECO:0007669"/>
    <property type="project" value="UniProtKB-UniPathway"/>
</dbReference>
<dbReference type="GO" id="GO:0003842">
    <property type="term" value="F:L-glutamate gamma-semialdehyde dehydrogenase activity"/>
    <property type="evidence" value="ECO:0007669"/>
    <property type="project" value="UniProtKB-UniRule"/>
</dbReference>
<dbReference type="InterPro" id="IPR050485">
    <property type="entry name" value="Proline_metab_enzyme"/>
</dbReference>
<dbReference type="GO" id="GO:0006537">
    <property type="term" value="P:glutamate biosynthetic process"/>
    <property type="evidence" value="ECO:0007669"/>
    <property type="project" value="UniProtKB-UniRule"/>
</dbReference>
<dbReference type="Pfam" id="PF00171">
    <property type="entry name" value="Aldedh"/>
    <property type="match status" value="1"/>
</dbReference>
<dbReference type="PROSITE" id="PS00687">
    <property type="entry name" value="ALDEHYDE_DEHYDR_GLU"/>
    <property type="match status" value="1"/>
</dbReference>
<keyword evidence="2 6" id="KW-0560">Oxidoreductase</keyword>
<evidence type="ECO:0000256" key="7">
    <source>
        <dbReference type="PROSITE-ProRule" id="PRU10007"/>
    </source>
</evidence>
<dbReference type="Gene3D" id="3.40.309.10">
    <property type="entry name" value="Aldehyde Dehydrogenase, Chain A, domain 2"/>
    <property type="match status" value="1"/>
</dbReference>
<dbReference type="InterPro" id="IPR016163">
    <property type="entry name" value="Ald_DH_C"/>
</dbReference>